<dbReference type="PANTHER" id="PTHR31375">
    <property type="match status" value="1"/>
</dbReference>
<sequence>MHISHGKLSSFVVSLLSYLILFSFLEDYVISAGTVQQNEAPRDDNGRAESSDGLEIVEPDEKVFNVMQYRDKATSIINDYDSAFSEVTIDQKMMWITFDDACKHPGKARMVIPKGQYKVNGLTFPGPCRSKRIVIQLFGDLIGPTDSSLLPNPYWIDFYRLSNVILLGTGGTIDGSLRDDGINCGDDDECVPSTPCNVLFEYCSNMIVKGIISIYPRAHHLNMEHCSNMTFENLYLNTLARSSDTDGISARNSSFIKISNSVIATGGDCISLDDGSTNFDISNITCGPGRGIRLVLS</sequence>
<evidence type="ECO:0000256" key="8">
    <source>
        <dbReference type="RuleBase" id="RU361169"/>
    </source>
</evidence>
<reference evidence="10" key="1">
    <citation type="submission" date="2021-01" db="UniProtKB">
        <authorList>
            <consortium name="EnsemblPlants"/>
        </authorList>
    </citation>
    <scope>IDENTIFICATION</scope>
</reference>
<name>A0A7N0UZK0_KALFE</name>
<accession>A0A7N0UZK0</accession>
<comment type="similarity">
    <text evidence="2 8">Belongs to the glycosyl hydrolase 28 family.</text>
</comment>
<keyword evidence="6 8" id="KW-0326">Glycosidase</keyword>
<dbReference type="SUPFAM" id="SSF51126">
    <property type="entry name" value="Pectin lyase-like"/>
    <property type="match status" value="1"/>
</dbReference>
<keyword evidence="5 8" id="KW-0378">Hydrolase</keyword>
<keyword evidence="9" id="KW-0732">Signal</keyword>
<proteinExistence type="inferred from homology"/>
<dbReference type="AlphaFoldDB" id="A0A7N0UZK0"/>
<dbReference type="InterPro" id="IPR012334">
    <property type="entry name" value="Pectin_lyas_fold"/>
</dbReference>
<organism evidence="10 11">
    <name type="scientific">Kalanchoe fedtschenkoi</name>
    <name type="common">Lavender scallops</name>
    <name type="synonym">South American air plant</name>
    <dbReference type="NCBI Taxonomy" id="63787"/>
    <lineage>
        <taxon>Eukaryota</taxon>
        <taxon>Viridiplantae</taxon>
        <taxon>Streptophyta</taxon>
        <taxon>Embryophyta</taxon>
        <taxon>Tracheophyta</taxon>
        <taxon>Spermatophyta</taxon>
        <taxon>Magnoliopsida</taxon>
        <taxon>eudicotyledons</taxon>
        <taxon>Gunneridae</taxon>
        <taxon>Pentapetalae</taxon>
        <taxon>Saxifragales</taxon>
        <taxon>Crassulaceae</taxon>
        <taxon>Kalanchoe</taxon>
    </lineage>
</organism>
<dbReference type="GO" id="GO:0071555">
    <property type="term" value="P:cell wall organization"/>
    <property type="evidence" value="ECO:0007669"/>
    <property type="project" value="UniProtKB-KW"/>
</dbReference>
<evidence type="ECO:0000256" key="6">
    <source>
        <dbReference type="ARBA" id="ARBA00023295"/>
    </source>
</evidence>
<keyword evidence="3" id="KW-0134">Cell wall</keyword>
<dbReference type="EnsemblPlants" id="Kaladp0095s0353.1.v1.1">
    <property type="protein sequence ID" value="Kaladp0095s0353.1.v1.1"/>
    <property type="gene ID" value="Kaladp0095s0353.v1.1"/>
</dbReference>
<dbReference type="Pfam" id="PF00295">
    <property type="entry name" value="Glyco_hydro_28"/>
    <property type="match status" value="1"/>
</dbReference>
<evidence type="ECO:0000256" key="2">
    <source>
        <dbReference type="ARBA" id="ARBA00008834"/>
    </source>
</evidence>
<keyword evidence="11" id="KW-1185">Reference proteome</keyword>
<dbReference type="GO" id="GO:0005975">
    <property type="term" value="P:carbohydrate metabolic process"/>
    <property type="evidence" value="ECO:0007669"/>
    <property type="project" value="InterPro"/>
</dbReference>
<evidence type="ECO:0000256" key="7">
    <source>
        <dbReference type="ARBA" id="ARBA00023316"/>
    </source>
</evidence>
<dbReference type="Proteomes" id="UP000594263">
    <property type="component" value="Unplaced"/>
</dbReference>
<protein>
    <recommendedName>
        <fullName evidence="12">Polygalacturonase</fullName>
    </recommendedName>
</protein>
<keyword evidence="7" id="KW-0961">Cell wall biogenesis/degradation</keyword>
<evidence type="ECO:0000256" key="5">
    <source>
        <dbReference type="ARBA" id="ARBA00022801"/>
    </source>
</evidence>
<dbReference type="InterPro" id="IPR011050">
    <property type="entry name" value="Pectin_lyase_fold/virulence"/>
</dbReference>
<evidence type="ECO:0000313" key="11">
    <source>
        <dbReference type="Proteomes" id="UP000594263"/>
    </source>
</evidence>
<keyword evidence="4" id="KW-0964">Secreted</keyword>
<comment type="subcellular location">
    <subcellularLocation>
        <location evidence="1">Secreted</location>
        <location evidence="1">Cell wall</location>
    </subcellularLocation>
</comment>
<evidence type="ECO:0000256" key="9">
    <source>
        <dbReference type="SAM" id="SignalP"/>
    </source>
</evidence>
<dbReference type="Gene3D" id="2.160.20.10">
    <property type="entry name" value="Single-stranded right-handed beta-helix, Pectin lyase-like"/>
    <property type="match status" value="1"/>
</dbReference>
<feature type="signal peptide" evidence="9">
    <location>
        <begin position="1"/>
        <end position="31"/>
    </location>
</feature>
<dbReference type="InterPro" id="IPR000743">
    <property type="entry name" value="Glyco_hydro_28"/>
</dbReference>
<evidence type="ECO:0000256" key="3">
    <source>
        <dbReference type="ARBA" id="ARBA00022512"/>
    </source>
</evidence>
<evidence type="ECO:0000256" key="1">
    <source>
        <dbReference type="ARBA" id="ARBA00004191"/>
    </source>
</evidence>
<evidence type="ECO:0000256" key="4">
    <source>
        <dbReference type="ARBA" id="ARBA00022525"/>
    </source>
</evidence>
<dbReference type="Gramene" id="Kaladp0095s0353.1.v1.1">
    <property type="protein sequence ID" value="Kaladp0095s0353.1.v1.1"/>
    <property type="gene ID" value="Kaladp0095s0353.v1.1"/>
</dbReference>
<feature type="chain" id="PRO_5029619128" description="Polygalacturonase" evidence="9">
    <location>
        <begin position="32"/>
        <end position="297"/>
    </location>
</feature>
<evidence type="ECO:0008006" key="12">
    <source>
        <dbReference type="Google" id="ProtNLM"/>
    </source>
</evidence>
<evidence type="ECO:0000313" key="10">
    <source>
        <dbReference type="EnsemblPlants" id="Kaladp0095s0353.1.v1.1"/>
    </source>
</evidence>
<dbReference type="GO" id="GO:0004650">
    <property type="term" value="F:polygalacturonase activity"/>
    <property type="evidence" value="ECO:0007669"/>
    <property type="project" value="InterPro"/>
</dbReference>